<evidence type="ECO:0000313" key="1">
    <source>
        <dbReference type="EMBL" id="KIN00785.1"/>
    </source>
</evidence>
<keyword evidence="2" id="KW-1185">Reference proteome</keyword>
<evidence type="ECO:0000313" key="2">
    <source>
        <dbReference type="Proteomes" id="UP000054321"/>
    </source>
</evidence>
<accession>A0A0C3HC73</accession>
<dbReference type="HOGENOM" id="CLU_1289288_0_0_1"/>
<reference evidence="2" key="2">
    <citation type="submission" date="2015-01" db="EMBL/GenBank/DDBJ databases">
        <title>Evolutionary Origins and Diversification of the Mycorrhizal Mutualists.</title>
        <authorList>
            <consortium name="DOE Joint Genome Institute"/>
            <consortium name="Mycorrhizal Genomics Consortium"/>
            <person name="Kohler A."/>
            <person name="Kuo A."/>
            <person name="Nagy L.G."/>
            <person name="Floudas D."/>
            <person name="Copeland A."/>
            <person name="Barry K.W."/>
            <person name="Cichocki N."/>
            <person name="Veneault-Fourrey C."/>
            <person name="LaButti K."/>
            <person name="Lindquist E.A."/>
            <person name="Lipzen A."/>
            <person name="Lundell T."/>
            <person name="Morin E."/>
            <person name="Murat C."/>
            <person name="Riley R."/>
            <person name="Ohm R."/>
            <person name="Sun H."/>
            <person name="Tunlid A."/>
            <person name="Henrissat B."/>
            <person name="Grigoriev I.V."/>
            <person name="Hibbett D.S."/>
            <person name="Martin F."/>
        </authorList>
    </citation>
    <scope>NUCLEOTIDE SEQUENCE [LARGE SCALE GENOMIC DNA]</scope>
    <source>
        <strain evidence="2">Zn</strain>
    </source>
</reference>
<dbReference type="Proteomes" id="UP000054321">
    <property type="component" value="Unassembled WGS sequence"/>
</dbReference>
<organism evidence="1 2">
    <name type="scientific">Oidiodendron maius (strain Zn)</name>
    <dbReference type="NCBI Taxonomy" id="913774"/>
    <lineage>
        <taxon>Eukaryota</taxon>
        <taxon>Fungi</taxon>
        <taxon>Dikarya</taxon>
        <taxon>Ascomycota</taxon>
        <taxon>Pezizomycotina</taxon>
        <taxon>Leotiomycetes</taxon>
        <taxon>Leotiomycetes incertae sedis</taxon>
        <taxon>Myxotrichaceae</taxon>
        <taxon>Oidiodendron</taxon>
    </lineage>
</organism>
<gene>
    <name evidence="1" type="ORF">OIDMADRAFT_29860</name>
</gene>
<dbReference type="AlphaFoldDB" id="A0A0C3HC73"/>
<dbReference type="OrthoDB" id="3529213at2759"/>
<proteinExistence type="predicted"/>
<dbReference type="InParanoid" id="A0A0C3HC73"/>
<sequence length="214" mass="23569">MSDAAYAAIQGAPSPAIQAVLDSLFDPTVNAGLGMKYVCFGAMHCFDIIVTDNMDLAFNDIVWLLRKSPLLISSHGQRHQPPATYDEGISLTFEHDRAIFNTLVVGDDRRYQIQTCPAPPSFAIPAQYKCLLQPLHLRRLMRCRYLTQFCFTKWANCRRLSLTATAGGQGNSKGPEPFGLELNADTFALFGSIAWQLVNGRITGMNADSSFTTA</sequence>
<reference evidence="1 2" key="1">
    <citation type="submission" date="2014-04" db="EMBL/GenBank/DDBJ databases">
        <authorList>
            <consortium name="DOE Joint Genome Institute"/>
            <person name="Kuo A."/>
            <person name="Martino E."/>
            <person name="Perotto S."/>
            <person name="Kohler A."/>
            <person name="Nagy L.G."/>
            <person name="Floudas D."/>
            <person name="Copeland A."/>
            <person name="Barry K.W."/>
            <person name="Cichocki N."/>
            <person name="Veneault-Fourrey C."/>
            <person name="LaButti K."/>
            <person name="Lindquist E.A."/>
            <person name="Lipzen A."/>
            <person name="Lundell T."/>
            <person name="Morin E."/>
            <person name="Murat C."/>
            <person name="Sun H."/>
            <person name="Tunlid A."/>
            <person name="Henrissat B."/>
            <person name="Grigoriev I.V."/>
            <person name="Hibbett D.S."/>
            <person name="Martin F."/>
            <person name="Nordberg H.P."/>
            <person name="Cantor M.N."/>
            <person name="Hua S.X."/>
        </authorList>
    </citation>
    <scope>NUCLEOTIDE SEQUENCE [LARGE SCALE GENOMIC DNA]</scope>
    <source>
        <strain evidence="1 2">Zn</strain>
    </source>
</reference>
<dbReference type="EMBL" id="KN832877">
    <property type="protein sequence ID" value="KIN00785.1"/>
    <property type="molecule type" value="Genomic_DNA"/>
</dbReference>
<protein>
    <submittedName>
        <fullName evidence="1">Uncharacterized protein</fullName>
    </submittedName>
</protein>
<name>A0A0C3HC73_OIDMZ</name>